<name>A0A4Z2GHY2_9TELE</name>
<sequence length="60" mass="6300">MLCQEEKSGIDDAQTLTRPKWVVCVLALDLWHMGEVDGGGGGEGGEGTLIISGRTVGSRI</sequence>
<dbReference type="AlphaFoldDB" id="A0A4Z2GHY2"/>
<organism evidence="1 2">
    <name type="scientific">Liparis tanakae</name>
    <name type="common">Tanaka's snailfish</name>
    <dbReference type="NCBI Taxonomy" id="230148"/>
    <lineage>
        <taxon>Eukaryota</taxon>
        <taxon>Metazoa</taxon>
        <taxon>Chordata</taxon>
        <taxon>Craniata</taxon>
        <taxon>Vertebrata</taxon>
        <taxon>Euteleostomi</taxon>
        <taxon>Actinopterygii</taxon>
        <taxon>Neopterygii</taxon>
        <taxon>Teleostei</taxon>
        <taxon>Neoteleostei</taxon>
        <taxon>Acanthomorphata</taxon>
        <taxon>Eupercaria</taxon>
        <taxon>Perciformes</taxon>
        <taxon>Cottioidei</taxon>
        <taxon>Cottales</taxon>
        <taxon>Liparidae</taxon>
        <taxon>Liparis</taxon>
    </lineage>
</organism>
<protein>
    <submittedName>
        <fullName evidence="1">Uncharacterized protein</fullName>
    </submittedName>
</protein>
<keyword evidence="2" id="KW-1185">Reference proteome</keyword>
<accession>A0A4Z2GHY2</accession>
<dbReference type="Proteomes" id="UP000314294">
    <property type="component" value="Unassembled WGS sequence"/>
</dbReference>
<reference evidence="1 2" key="1">
    <citation type="submission" date="2019-03" db="EMBL/GenBank/DDBJ databases">
        <title>First draft genome of Liparis tanakae, snailfish: a comprehensive survey of snailfish specific genes.</title>
        <authorList>
            <person name="Kim W."/>
            <person name="Song I."/>
            <person name="Jeong J.-H."/>
            <person name="Kim D."/>
            <person name="Kim S."/>
            <person name="Ryu S."/>
            <person name="Song J.Y."/>
            <person name="Lee S.K."/>
        </authorList>
    </citation>
    <scope>NUCLEOTIDE SEQUENCE [LARGE SCALE GENOMIC DNA]</scope>
    <source>
        <tissue evidence="1">Muscle</tissue>
    </source>
</reference>
<dbReference type="EMBL" id="SRLO01000544">
    <property type="protein sequence ID" value="TNN52523.1"/>
    <property type="molecule type" value="Genomic_DNA"/>
</dbReference>
<gene>
    <name evidence="1" type="ORF">EYF80_037290</name>
</gene>
<evidence type="ECO:0000313" key="1">
    <source>
        <dbReference type="EMBL" id="TNN52523.1"/>
    </source>
</evidence>
<comment type="caution">
    <text evidence="1">The sequence shown here is derived from an EMBL/GenBank/DDBJ whole genome shotgun (WGS) entry which is preliminary data.</text>
</comment>
<evidence type="ECO:0000313" key="2">
    <source>
        <dbReference type="Proteomes" id="UP000314294"/>
    </source>
</evidence>
<proteinExistence type="predicted"/>